<dbReference type="EMBL" id="NBZD01000001">
    <property type="protein sequence ID" value="PNH19486.1"/>
    <property type="molecule type" value="Genomic_DNA"/>
</dbReference>
<feature type="region of interest" description="Disordered" evidence="1">
    <location>
        <begin position="534"/>
        <end position="560"/>
    </location>
</feature>
<dbReference type="RefSeq" id="WP_102892205.1">
    <property type="nucleotide sequence ID" value="NZ_NBZD01000001.1"/>
</dbReference>
<evidence type="ECO:0000313" key="4">
    <source>
        <dbReference type="EMBL" id="PNH19486.1"/>
    </source>
</evidence>
<evidence type="ECO:0000259" key="2">
    <source>
        <dbReference type="Pfam" id="PF01266"/>
    </source>
</evidence>
<accession>A0A2J8B424</accession>
<dbReference type="Proteomes" id="UP000236394">
    <property type="component" value="Unassembled WGS sequence"/>
</dbReference>
<dbReference type="InterPro" id="IPR041854">
    <property type="entry name" value="BFD-like_2Fe2S-bd_dom_sf"/>
</dbReference>
<dbReference type="InterPro" id="IPR007419">
    <property type="entry name" value="BFD-like_2Fe2S-bd_dom"/>
</dbReference>
<dbReference type="SUPFAM" id="SSF51905">
    <property type="entry name" value="FAD/NAD(P)-binding domain"/>
    <property type="match status" value="1"/>
</dbReference>
<evidence type="ECO:0000259" key="3">
    <source>
        <dbReference type="Pfam" id="PF04324"/>
    </source>
</evidence>
<dbReference type="CDD" id="cd19946">
    <property type="entry name" value="GlpA-like_Fer2_BFD-like"/>
    <property type="match status" value="1"/>
</dbReference>
<dbReference type="InterPro" id="IPR006076">
    <property type="entry name" value="FAD-dep_OxRdtase"/>
</dbReference>
<dbReference type="InterPro" id="IPR036188">
    <property type="entry name" value="FAD/NAD-bd_sf"/>
</dbReference>
<evidence type="ECO:0000256" key="1">
    <source>
        <dbReference type="SAM" id="MobiDB-lite"/>
    </source>
</evidence>
<name>A0A2J8B424_9FIRM</name>
<proteinExistence type="predicted"/>
<dbReference type="Pfam" id="PF04324">
    <property type="entry name" value="Fer2_BFD"/>
    <property type="match status" value="1"/>
</dbReference>
<organism evidence="4 5">
    <name type="scientific">Mageeibacillus indolicus</name>
    <dbReference type="NCBI Taxonomy" id="884684"/>
    <lineage>
        <taxon>Bacteria</taxon>
        <taxon>Bacillati</taxon>
        <taxon>Bacillota</taxon>
        <taxon>Clostridia</taxon>
        <taxon>Eubacteriales</taxon>
        <taxon>Oscillospiraceae</taxon>
        <taxon>Mageeibacillus</taxon>
    </lineage>
</organism>
<dbReference type="Pfam" id="PF01266">
    <property type="entry name" value="DAO"/>
    <property type="match status" value="1"/>
</dbReference>
<dbReference type="AlphaFoldDB" id="A0A2J8B424"/>
<feature type="domain" description="FAD dependent oxidoreductase" evidence="2">
    <location>
        <begin position="45"/>
        <end position="400"/>
    </location>
</feature>
<dbReference type="Gene3D" id="3.50.50.60">
    <property type="entry name" value="FAD/NAD(P)-binding domain"/>
    <property type="match status" value="1"/>
</dbReference>
<dbReference type="PANTHER" id="PTHR42720">
    <property type="entry name" value="GLYCEROL-3-PHOSPHATE DEHYDROGENASE"/>
    <property type="match status" value="1"/>
</dbReference>
<evidence type="ECO:0000313" key="5">
    <source>
        <dbReference type="Proteomes" id="UP000236394"/>
    </source>
</evidence>
<dbReference type="Gene3D" id="1.10.10.1100">
    <property type="entry name" value="BFD-like [2Fe-2S]-binding domain"/>
    <property type="match status" value="1"/>
</dbReference>
<gene>
    <name evidence="4" type="ORF">B7R76_00955</name>
</gene>
<reference evidence="5" key="1">
    <citation type="submission" date="2017-04" db="EMBL/GenBank/DDBJ databases">
        <authorList>
            <person name="Bumgarner R.E."/>
            <person name="Fredricks D.N."/>
            <person name="Srinivasan S."/>
        </authorList>
    </citation>
    <scope>NUCLEOTIDE SEQUENCE [LARGE SCALE GENOMIC DNA]</scope>
    <source>
        <strain evidence="5">KA00405</strain>
    </source>
</reference>
<dbReference type="Gene3D" id="3.30.9.10">
    <property type="entry name" value="D-Amino Acid Oxidase, subunit A, domain 2"/>
    <property type="match status" value="1"/>
</dbReference>
<sequence>MNNLNYRGSEREGNVISTESPSVISVISNHQPLSAPNSAGQEHYDVCIIGAGVTGAALARELSRYQLKVIILESSNDVAMGASKANSAIVHGGYAESHNKEKGRLCYRGRREFEHLDAELNFGFRPIGSLVLTTDESQLPALQALYANGLANSVPDLAILSHEKIAAIESALNPAVKYALHCSGAGVCSPYEYVIALIENAITNGVELRLQAAVTAITPTSEGFYVWINGNDTVVQTRYLVNAAGVAAQKVTALLDPSLPEKDEIAITPRTGEYLLMRHGSGSIINHVLFSMPTAMGKGILVTPTYYNNLLIGPDALNDSAASLDTHVDRLIKIFAAAAKTVNGLNINDFIRSYAGARAVASTDDFILKASSCYPRLVYAAGIQSPGLTASPAIAVRLVEILHEQGLHCLPKPDFNPFRPAILPERPENKAWLNGHELSAAVNLPLGDPERLVCRCEQVAEKTIDEAMRRPIPILSLDALKRRTRTGTGFCQGNFCGPRICQLLQEKYGRTIPPTTDVEAAGLRRVKKKDLLAAYKPDAPSKPDAANTSYTGSISAAPKN</sequence>
<protein>
    <submittedName>
        <fullName evidence="4">FAD/NAD(P)-binding oxidoreductase</fullName>
    </submittedName>
</protein>
<dbReference type="InterPro" id="IPR052745">
    <property type="entry name" value="G3P_Oxidase/Oxidoreductase"/>
</dbReference>
<comment type="caution">
    <text evidence="4">The sequence shown here is derived from an EMBL/GenBank/DDBJ whole genome shotgun (WGS) entry which is preliminary data.</text>
</comment>
<dbReference type="PANTHER" id="PTHR42720:SF1">
    <property type="entry name" value="GLYCEROL 3-PHOSPHATE OXIDASE"/>
    <property type="match status" value="1"/>
</dbReference>
<feature type="domain" description="BFD-like [2Fe-2S]-binding" evidence="3">
    <location>
        <begin position="452"/>
        <end position="506"/>
    </location>
</feature>